<evidence type="ECO:0000313" key="1">
    <source>
        <dbReference type="EMBL" id="QTA87313.1"/>
    </source>
</evidence>
<keyword evidence="2" id="KW-1185">Reference proteome</keyword>
<dbReference type="KEGG" id="dmm:dnm_033430"/>
<sequence>MSAREPCTPESRMVSCRQGLGKIRFLSTSLQMRGFEWL</sequence>
<dbReference type="Proteomes" id="UP000663722">
    <property type="component" value="Chromosome"/>
</dbReference>
<gene>
    <name evidence="1" type="ORF">dnm_033430</name>
</gene>
<organism evidence="1 2">
    <name type="scientific">Desulfonema magnum</name>
    <dbReference type="NCBI Taxonomy" id="45655"/>
    <lineage>
        <taxon>Bacteria</taxon>
        <taxon>Pseudomonadati</taxon>
        <taxon>Thermodesulfobacteriota</taxon>
        <taxon>Desulfobacteria</taxon>
        <taxon>Desulfobacterales</taxon>
        <taxon>Desulfococcaceae</taxon>
        <taxon>Desulfonema</taxon>
    </lineage>
</organism>
<reference evidence="1" key="1">
    <citation type="journal article" date="2021" name="Microb. Physiol.">
        <title>Proteogenomic Insights into the Physiology of Marine, Sulfate-Reducing, Filamentous Desulfonema limicola and Desulfonema magnum.</title>
        <authorList>
            <person name="Schnaars V."/>
            <person name="Wohlbrand L."/>
            <person name="Scheve S."/>
            <person name="Hinrichs C."/>
            <person name="Reinhardt R."/>
            <person name="Rabus R."/>
        </authorList>
    </citation>
    <scope>NUCLEOTIDE SEQUENCE</scope>
    <source>
        <strain evidence="1">4be13</strain>
    </source>
</reference>
<dbReference type="EMBL" id="CP061800">
    <property type="protein sequence ID" value="QTA87313.1"/>
    <property type="molecule type" value="Genomic_DNA"/>
</dbReference>
<evidence type="ECO:0000313" key="2">
    <source>
        <dbReference type="Proteomes" id="UP000663722"/>
    </source>
</evidence>
<name>A0A975GNX2_9BACT</name>
<dbReference type="AlphaFoldDB" id="A0A975GNX2"/>
<accession>A0A975GNX2</accession>
<proteinExistence type="predicted"/>
<protein>
    <submittedName>
        <fullName evidence="1">Uncharacterized protein</fullName>
    </submittedName>
</protein>